<evidence type="ECO:0000256" key="4">
    <source>
        <dbReference type="ARBA" id="ARBA00022692"/>
    </source>
</evidence>
<dbReference type="SUPFAM" id="SSF53448">
    <property type="entry name" value="Nucleotide-diphospho-sugar transferases"/>
    <property type="match status" value="1"/>
</dbReference>
<dbReference type="GO" id="GO:0016757">
    <property type="term" value="F:glycosyltransferase activity"/>
    <property type="evidence" value="ECO:0007669"/>
    <property type="project" value="UniProtKB-KW"/>
</dbReference>
<evidence type="ECO:0000256" key="1">
    <source>
        <dbReference type="ARBA" id="ARBA00004141"/>
    </source>
</evidence>
<evidence type="ECO:0000256" key="2">
    <source>
        <dbReference type="ARBA" id="ARBA00022676"/>
    </source>
</evidence>
<dbReference type="GO" id="GO:0016020">
    <property type="term" value="C:membrane"/>
    <property type="evidence" value="ECO:0007669"/>
    <property type="project" value="UniProtKB-SubCell"/>
</dbReference>
<keyword evidence="3" id="KW-0808">Transferase</keyword>
<keyword evidence="2" id="KW-0328">Glycosyltransferase</keyword>
<dbReference type="InterPro" id="IPR029044">
    <property type="entry name" value="Nucleotide-diphossugar_trans"/>
</dbReference>
<dbReference type="InterPro" id="IPR050321">
    <property type="entry name" value="Glycosyltr_2/OpgH_subfam"/>
</dbReference>
<evidence type="ECO:0000256" key="7">
    <source>
        <dbReference type="SAM" id="Phobius"/>
    </source>
</evidence>
<feature type="domain" description="Glycosyltransferase 2-like" evidence="8">
    <location>
        <begin position="192"/>
        <end position="360"/>
    </location>
</feature>
<organism evidence="9 10">
    <name type="scientific">Nanobsidianus stetteri</name>
    <dbReference type="NCBI Taxonomy" id="1294122"/>
    <lineage>
        <taxon>Archaea</taxon>
        <taxon>Nanobdellota</taxon>
        <taxon>Candidatus Nanoarchaeia</taxon>
        <taxon>Nanoarchaeales</taxon>
        <taxon>Nanopusillaceae</taxon>
        <taxon>Candidatus Nanobsidianus</taxon>
    </lineage>
</organism>
<keyword evidence="6 7" id="KW-0472">Membrane</keyword>
<feature type="transmembrane region" description="Helical" evidence="7">
    <location>
        <begin position="318"/>
        <end position="344"/>
    </location>
</feature>
<feature type="transmembrane region" description="Helical" evidence="7">
    <location>
        <begin position="6"/>
        <end position="27"/>
    </location>
</feature>
<dbReference type="PANTHER" id="PTHR43867">
    <property type="entry name" value="CELLULOSE SYNTHASE CATALYTIC SUBUNIT A [UDP-FORMING]"/>
    <property type="match status" value="1"/>
</dbReference>
<dbReference type="EMBL" id="QEFH01000025">
    <property type="protein sequence ID" value="PVU70527.1"/>
    <property type="molecule type" value="Genomic_DNA"/>
</dbReference>
<evidence type="ECO:0000256" key="5">
    <source>
        <dbReference type="ARBA" id="ARBA00022989"/>
    </source>
</evidence>
<protein>
    <recommendedName>
        <fullName evidence="8">Glycosyltransferase 2-like domain-containing protein</fullName>
    </recommendedName>
</protein>
<name>A0A2T9WRQ5_NANST</name>
<comment type="caution">
    <text evidence="9">The sequence shown here is derived from an EMBL/GenBank/DDBJ whole genome shotgun (WGS) entry which is preliminary data.</text>
</comment>
<gene>
    <name evidence="9" type="ORF">DDW05_02720</name>
</gene>
<reference evidence="9 10" key="1">
    <citation type="journal article" date="2015" name="Appl. Environ. Microbiol.">
        <title>Nanoarchaeota, Their Sulfolobales Host, and Nanoarchaeota Virus Distribution across Yellowstone National Park Hot Springs.</title>
        <authorList>
            <person name="Munson-McGee J.H."/>
            <person name="Field E.K."/>
            <person name="Bateson M."/>
            <person name="Rooney C."/>
            <person name="Stepanauskas R."/>
            <person name="Young M.J."/>
        </authorList>
    </citation>
    <scope>NUCLEOTIDE SEQUENCE [LARGE SCALE GENOMIC DNA]</scope>
    <source>
        <strain evidence="9">SCGC AB-777_O03</strain>
    </source>
</reference>
<proteinExistence type="predicted"/>
<feature type="transmembrane region" description="Helical" evidence="7">
    <location>
        <begin position="466"/>
        <end position="491"/>
    </location>
</feature>
<sequence length="520" mass="62633">MDLLFISALLLLLDILIISIFDLRYLINIDRKIKIPKYKDLKNKENLFVIFPVKNEEEDFLIKKIEYLKNINNVYKNLTIYFLFLDDTELNKENKLVEYLEKNCLRKYYDEKYLIYDLDKVKYFFRLNGIKRKGAALDDIIDYLERKYNIKYFSVYDFEWTVTIEYLYKAVCILESNKDLSFVYWNRRTVPVDYFHKIIGIYVDTFFEFYLPMKNILDNISMVHGSCGVLRLKDYKKAGKFTPHLTEDASLTIRLYLNGFKGIYIRDWVEYGQNLPPNFNMTLKTLRRWQTGTFDVIISNFWKILFNKNLKFKQKISFIHMFSTLFLPLISFILILISIIIILFNLSSPLWYYVAPFFYFSQIYIIAIFITEYYIVEKRIYNKASILDSFLTLLIGWGISALTISYYLRRLLIGLDNKWIVTVKTIRKYNFDYYSIAVYIIFLLINIYFLYYAYSSWLTHIDSYNITPFLISITFGDLSVYIWIISILFIFHLQYRSYKMSKKNVKNLLYLGILNKKENL</sequence>
<feature type="transmembrane region" description="Helical" evidence="7">
    <location>
        <begin position="433"/>
        <end position="454"/>
    </location>
</feature>
<evidence type="ECO:0000256" key="3">
    <source>
        <dbReference type="ARBA" id="ARBA00022679"/>
    </source>
</evidence>
<evidence type="ECO:0000313" key="9">
    <source>
        <dbReference type="EMBL" id="PVU70527.1"/>
    </source>
</evidence>
<dbReference type="Pfam" id="PF13632">
    <property type="entry name" value="Glyco_trans_2_3"/>
    <property type="match status" value="1"/>
</dbReference>
<feature type="transmembrane region" description="Helical" evidence="7">
    <location>
        <begin position="350"/>
        <end position="375"/>
    </location>
</feature>
<dbReference type="PANTHER" id="PTHR43867:SF2">
    <property type="entry name" value="CELLULOSE SYNTHASE CATALYTIC SUBUNIT A [UDP-FORMING]"/>
    <property type="match status" value="1"/>
</dbReference>
<dbReference type="Gene3D" id="3.90.550.10">
    <property type="entry name" value="Spore Coat Polysaccharide Biosynthesis Protein SpsA, Chain A"/>
    <property type="match status" value="1"/>
</dbReference>
<comment type="subcellular location">
    <subcellularLocation>
        <location evidence="1">Membrane</location>
        <topology evidence="1">Multi-pass membrane protein</topology>
    </subcellularLocation>
</comment>
<keyword evidence="5 7" id="KW-1133">Transmembrane helix</keyword>
<dbReference type="AlphaFoldDB" id="A0A2T9WRQ5"/>
<evidence type="ECO:0000313" key="10">
    <source>
        <dbReference type="Proteomes" id="UP000245908"/>
    </source>
</evidence>
<keyword evidence="4 7" id="KW-0812">Transmembrane</keyword>
<evidence type="ECO:0000256" key="6">
    <source>
        <dbReference type="ARBA" id="ARBA00023136"/>
    </source>
</evidence>
<accession>A0A2T9WRQ5</accession>
<dbReference type="Proteomes" id="UP000245908">
    <property type="component" value="Unassembled WGS sequence"/>
</dbReference>
<evidence type="ECO:0000259" key="8">
    <source>
        <dbReference type="Pfam" id="PF13632"/>
    </source>
</evidence>
<dbReference type="InterPro" id="IPR001173">
    <property type="entry name" value="Glyco_trans_2-like"/>
</dbReference>